<protein>
    <submittedName>
        <fullName evidence="2">Uncharacterized protein</fullName>
    </submittedName>
</protein>
<comment type="caution">
    <text evidence="2">The sequence shown here is derived from an EMBL/GenBank/DDBJ whole genome shotgun (WGS) entry which is preliminary data.</text>
</comment>
<feature type="compositionally biased region" description="Basic and acidic residues" evidence="1">
    <location>
        <begin position="41"/>
        <end position="53"/>
    </location>
</feature>
<keyword evidence="3" id="KW-1185">Reference proteome</keyword>
<gene>
    <name evidence="2" type="ORF">E2562_025062</name>
</gene>
<dbReference type="AlphaFoldDB" id="A0A6G1D6N8"/>
<dbReference type="EMBL" id="SPHZ02000007">
    <property type="protein sequence ID" value="KAF0908388.1"/>
    <property type="molecule type" value="Genomic_DNA"/>
</dbReference>
<name>A0A6G1D6N8_9ORYZ</name>
<dbReference type="Proteomes" id="UP000479710">
    <property type="component" value="Unassembled WGS sequence"/>
</dbReference>
<dbReference type="OrthoDB" id="686813at2759"/>
<proteinExistence type="predicted"/>
<organism evidence="2 3">
    <name type="scientific">Oryza meyeriana var. granulata</name>
    <dbReference type="NCBI Taxonomy" id="110450"/>
    <lineage>
        <taxon>Eukaryota</taxon>
        <taxon>Viridiplantae</taxon>
        <taxon>Streptophyta</taxon>
        <taxon>Embryophyta</taxon>
        <taxon>Tracheophyta</taxon>
        <taxon>Spermatophyta</taxon>
        <taxon>Magnoliopsida</taxon>
        <taxon>Liliopsida</taxon>
        <taxon>Poales</taxon>
        <taxon>Poaceae</taxon>
        <taxon>BOP clade</taxon>
        <taxon>Oryzoideae</taxon>
        <taxon>Oryzeae</taxon>
        <taxon>Oryzinae</taxon>
        <taxon>Oryza</taxon>
        <taxon>Oryza meyeriana</taxon>
    </lineage>
</organism>
<evidence type="ECO:0000256" key="1">
    <source>
        <dbReference type="SAM" id="MobiDB-lite"/>
    </source>
</evidence>
<reference evidence="2 3" key="1">
    <citation type="submission" date="2019-11" db="EMBL/GenBank/DDBJ databases">
        <title>Whole genome sequence of Oryza granulata.</title>
        <authorList>
            <person name="Li W."/>
        </authorList>
    </citation>
    <scope>NUCLEOTIDE SEQUENCE [LARGE SCALE GENOMIC DNA]</scope>
    <source>
        <strain evidence="3">cv. Menghai</strain>
        <tissue evidence="2">Leaf</tissue>
    </source>
</reference>
<evidence type="ECO:0000313" key="2">
    <source>
        <dbReference type="EMBL" id="KAF0908388.1"/>
    </source>
</evidence>
<feature type="region of interest" description="Disordered" evidence="1">
    <location>
        <begin position="1"/>
        <end position="67"/>
    </location>
</feature>
<sequence>MAMADALFSDSPSGFQEPETVKTPSSGGGSRVAQKGTNRRRSGEEEARVDRKHNMVIVPADVGDDPS</sequence>
<evidence type="ECO:0000313" key="3">
    <source>
        <dbReference type="Proteomes" id="UP000479710"/>
    </source>
</evidence>
<accession>A0A6G1D6N8</accession>